<accession>A0A9Q0ZNT1</accession>
<reference evidence="1" key="1">
    <citation type="submission" date="2022-11" db="EMBL/GenBank/DDBJ databases">
        <authorList>
            <person name="Hyden B.L."/>
            <person name="Feng K."/>
            <person name="Yates T."/>
            <person name="Jawdy S."/>
            <person name="Smart L.B."/>
            <person name="Muchero W."/>
        </authorList>
    </citation>
    <scope>NUCLEOTIDE SEQUENCE</scope>
    <source>
        <tissue evidence="1">Shoot tip</tissue>
    </source>
</reference>
<evidence type="ECO:0000313" key="1">
    <source>
        <dbReference type="EMBL" id="KAJ6741311.1"/>
    </source>
</evidence>
<proteinExistence type="predicted"/>
<dbReference type="AlphaFoldDB" id="A0A9Q0ZNT1"/>
<evidence type="ECO:0000313" key="2">
    <source>
        <dbReference type="Proteomes" id="UP001151532"/>
    </source>
</evidence>
<keyword evidence="2" id="KW-1185">Reference proteome</keyword>
<protein>
    <submittedName>
        <fullName evidence="1">Uncharacterized protein</fullName>
    </submittedName>
</protein>
<dbReference type="Proteomes" id="UP001151532">
    <property type="component" value="Chromosome 7"/>
</dbReference>
<comment type="caution">
    <text evidence="1">The sequence shown here is derived from an EMBL/GenBank/DDBJ whole genome shotgun (WGS) entry which is preliminary data.</text>
</comment>
<name>A0A9Q0ZNT1_SALPP</name>
<gene>
    <name evidence="1" type="ORF">OIU79_001265</name>
</gene>
<dbReference type="EMBL" id="JAPFFK010000010">
    <property type="protein sequence ID" value="KAJ6741311.1"/>
    <property type="molecule type" value="Genomic_DNA"/>
</dbReference>
<reference evidence="1" key="2">
    <citation type="journal article" date="2023" name="Int. J. Mol. Sci.">
        <title>De Novo Assembly and Annotation of 11 Diverse Shrub Willow (Salix) Genomes Reveals Novel Gene Organization in Sex-Linked Regions.</title>
        <authorList>
            <person name="Hyden B."/>
            <person name="Feng K."/>
            <person name="Yates T.B."/>
            <person name="Jawdy S."/>
            <person name="Cereghino C."/>
            <person name="Smart L.B."/>
            <person name="Muchero W."/>
        </authorList>
    </citation>
    <scope>NUCLEOTIDE SEQUENCE</scope>
    <source>
        <tissue evidence="1">Shoot tip</tissue>
    </source>
</reference>
<organism evidence="1 2">
    <name type="scientific">Salix purpurea</name>
    <name type="common">Purple osier willow</name>
    <dbReference type="NCBI Taxonomy" id="77065"/>
    <lineage>
        <taxon>Eukaryota</taxon>
        <taxon>Viridiplantae</taxon>
        <taxon>Streptophyta</taxon>
        <taxon>Embryophyta</taxon>
        <taxon>Tracheophyta</taxon>
        <taxon>Spermatophyta</taxon>
        <taxon>Magnoliopsida</taxon>
        <taxon>eudicotyledons</taxon>
        <taxon>Gunneridae</taxon>
        <taxon>Pentapetalae</taxon>
        <taxon>rosids</taxon>
        <taxon>fabids</taxon>
        <taxon>Malpighiales</taxon>
        <taxon>Salicaceae</taxon>
        <taxon>Saliceae</taxon>
        <taxon>Salix</taxon>
    </lineage>
</organism>
<sequence>MFISCSTKKFEPENPTTHYDIGYERQHLPWFSRLFPYSQDHPRLGNYGDFSKECKCLGFIQGLLEETKS</sequence>